<dbReference type="Proteomes" id="UP000470186">
    <property type="component" value="Unassembled WGS sequence"/>
</dbReference>
<dbReference type="EMBL" id="WIWI01000134">
    <property type="protein sequence ID" value="MQT92694.1"/>
    <property type="molecule type" value="Genomic_DNA"/>
</dbReference>
<evidence type="ECO:0000313" key="2">
    <source>
        <dbReference type="EMBL" id="MQT92694.1"/>
    </source>
</evidence>
<protein>
    <recommendedName>
        <fullName evidence="6">M50 family peptidase</fullName>
    </recommendedName>
</protein>
<evidence type="ECO:0000313" key="3">
    <source>
        <dbReference type="EMBL" id="MQU34080.1"/>
    </source>
</evidence>
<feature type="transmembrane region" description="Helical" evidence="1">
    <location>
        <begin position="6"/>
        <end position="28"/>
    </location>
</feature>
<dbReference type="AlphaFoldDB" id="A0A7X1XK93"/>
<accession>A0A7X1XK93</accession>
<evidence type="ECO:0000256" key="1">
    <source>
        <dbReference type="SAM" id="Phobius"/>
    </source>
</evidence>
<reference evidence="4 5" key="1">
    <citation type="submission" date="2019-10" db="EMBL/GenBank/DDBJ databases">
        <title>Evaluation of single-gene subtyping targets for Pseudomonas.</title>
        <authorList>
            <person name="Reichler S.J."/>
            <person name="Orsi R.H."/>
            <person name="Wiedmann M."/>
            <person name="Martin N.H."/>
            <person name="Murphy S.I."/>
        </authorList>
    </citation>
    <scope>NUCLEOTIDE SEQUENCE [LARGE SCALE GENOMIC DNA]</scope>
    <source>
        <strain evidence="3 4">FSL R10-2107</strain>
        <strain evidence="2 5">FSL R10-3254</strain>
    </source>
</reference>
<gene>
    <name evidence="3" type="ORF">GHO30_22330</name>
    <name evidence="2" type="ORF">GHO39_26770</name>
</gene>
<name>A0A7X1XK93_9PSED</name>
<sequence length="172" mass="19417">MIESLSLPMLFDGPASYLIPSVVLGLVLSSQRRAWMPVRFLQFTGVLVHEVLHFVVGLVTMARPTSMSLIPRAEAGRLVLGTVGFVGLNWLNAWITALAPLLVLPMVYGLANWRLTHGIQHVQWWDMLIWLVLAPQWLNCWPSRADWKLVLISWPLIGLFVGAIVVWLWGRS</sequence>
<evidence type="ECO:0000313" key="4">
    <source>
        <dbReference type="Proteomes" id="UP000470186"/>
    </source>
</evidence>
<dbReference type="Proteomes" id="UP000489190">
    <property type="component" value="Unassembled WGS sequence"/>
</dbReference>
<feature type="transmembrane region" description="Helical" evidence="1">
    <location>
        <begin position="40"/>
        <end position="62"/>
    </location>
</feature>
<organism evidence="2 5">
    <name type="scientific">Pseudomonas helleri</name>
    <dbReference type="NCBI Taxonomy" id="1608996"/>
    <lineage>
        <taxon>Bacteria</taxon>
        <taxon>Pseudomonadati</taxon>
        <taxon>Pseudomonadota</taxon>
        <taxon>Gammaproteobacteria</taxon>
        <taxon>Pseudomonadales</taxon>
        <taxon>Pseudomonadaceae</taxon>
        <taxon>Pseudomonas</taxon>
    </lineage>
</organism>
<feature type="transmembrane region" description="Helical" evidence="1">
    <location>
        <begin position="150"/>
        <end position="170"/>
    </location>
</feature>
<feature type="transmembrane region" description="Helical" evidence="1">
    <location>
        <begin position="90"/>
        <end position="110"/>
    </location>
</feature>
<dbReference type="EMBL" id="WIVX01000151">
    <property type="protein sequence ID" value="MQU34080.1"/>
    <property type="molecule type" value="Genomic_DNA"/>
</dbReference>
<evidence type="ECO:0000313" key="5">
    <source>
        <dbReference type="Proteomes" id="UP000489190"/>
    </source>
</evidence>
<dbReference type="RefSeq" id="WP_153330913.1">
    <property type="nucleotide sequence ID" value="NZ_WIVX01000151.1"/>
</dbReference>
<keyword evidence="1" id="KW-0472">Membrane</keyword>
<comment type="caution">
    <text evidence="2">The sequence shown here is derived from an EMBL/GenBank/DDBJ whole genome shotgun (WGS) entry which is preliminary data.</text>
</comment>
<keyword evidence="1" id="KW-0812">Transmembrane</keyword>
<keyword evidence="1" id="KW-1133">Transmembrane helix</keyword>
<keyword evidence="4" id="KW-1185">Reference proteome</keyword>
<evidence type="ECO:0008006" key="6">
    <source>
        <dbReference type="Google" id="ProtNLM"/>
    </source>
</evidence>
<proteinExistence type="predicted"/>